<organism evidence="5 6">
    <name type="scientific">Monascus purpureus</name>
    <name type="common">Red mold</name>
    <name type="synonym">Monascus anka</name>
    <dbReference type="NCBI Taxonomy" id="5098"/>
    <lineage>
        <taxon>Eukaryota</taxon>
        <taxon>Fungi</taxon>
        <taxon>Dikarya</taxon>
        <taxon>Ascomycota</taxon>
        <taxon>Pezizomycotina</taxon>
        <taxon>Eurotiomycetes</taxon>
        <taxon>Eurotiomycetidae</taxon>
        <taxon>Eurotiales</taxon>
        <taxon>Aspergillaceae</taxon>
        <taxon>Monascus</taxon>
    </lineage>
</organism>
<proteinExistence type="inferred from homology"/>
<keyword evidence="6" id="KW-1185">Reference proteome</keyword>
<dbReference type="GO" id="GO:0005739">
    <property type="term" value="C:mitochondrion"/>
    <property type="evidence" value="ECO:0007669"/>
    <property type="project" value="TreeGrafter"/>
</dbReference>
<keyword evidence="4" id="KW-0812">Transmembrane</keyword>
<dbReference type="Pfam" id="PF07047">
    <property type="entry name" value="OPA3"/>
    <property type="match status" value="1"/>
</dbReference>
<evidence type="ECO:0000313" key="5">
    <source>
        <dbReference type="EMBL" id="TQB75464.1"/>
    </source>
</evidence>
<sequence length="284" mass="31321">MSLTLKLSSLLIRTLSKPIANQIKAQAREHDRFRRVCVSVAQTLHRFDMGLRLGNLRDTSVSRRQAEAAAAVRKLKPKAPTAKTEAEAKAEEEAIAKANALASEASKPLPKPHIRPLSEAKAIESGAVFLSETFLFLVAGGLIIFETMRARRKESSRREDVEGRLLELQQSEKASRKALMTLEKELLHLKSKYGEPVKSGHILSRDIWETEGIEEDEDAKDEGWLSQIQSYLSYLSSVVQGTTRGPKPLTEGEQDSKKPPADTLSLSSTTSTGDDKTSRPSESA</sequence>
<dbReference type="EMBL" id="VIFY01000019">
    <property type="protein sequence ID" value="TQB75464.1"/>
    <property type="molecule type" value="Genomic_DNA"/>
</dbReference>
<comment type="caution">
    <text evidence="5">The sequence shown here is derived from an EMBL/GenBank/DDBJ whole genome shotgun (WGS) entry which is preliminary data.</text>
</comment>
<accession>A0A507QZI0</accession>
<evidence type="ECO:0000256" key="3">
    <source>
        <dbReference type="SAM" id="MobiDB-lite"/>
    </source>
</evidence>
<evidence type="ECO:0000313" key="6">
    <source>
        <dbReference type="Proteomes" id="UP000319663"/>
    </source>
</evidence>
<evidence type="ECO:0000256" key="2">
    <source>
        <dbReference type="ARBA" id="ARBA00023054"/>
    </source>
</evidence>
<dbReference type="Proteomes" id="UP000319663">
    <property type="component" value="Unassembled WGS sequence"/>
</dbReference>
<dbReference type="PANTHER" id="PTHR12499:SF0">
    <property type="entry name" value="OPTIC ATROPHY 3 PROTEIN"/>
    <property type="match status" value="1"/>
</dbReference>
<keyword evidence="2" id="KW-0175">Coiled coil</keyword>
<reference evidence="5 6" key="1">
    <citation type="submission" date="2019-06" db="EMBL/GenBank/DDBJ databases">
        <title>Wine fermentation using esterase from Monascus purpureus.</title>
        <authorList>
            <person name="Geng C."/>
            <person name="Zhang Y."/>
        </authorList>
    </citation>
    <scope>NUCLEOTIDE SEQUENCE [LARGE SCALE GENOMIC DNA]</scope>
    <source>
        <strain evidence="5">HQ1</strain>
    </source>
</reference>
<dbReference type="OrthoDB" id="2129069at2759"/>
<dbReference type="AlphaFoldDB" id="A0A507QZI0"/>
<protein>
    <recommendedName>
        <fullName evidence="7">OPA3-like protein</fullName>
    </recommendedName>
</protein>
<dbReference type="PANTHER" id="PTHR12499">
    <property type="entry name" value="OPTIC ATROPHY 3 PROTEIN OPA3"/>
    <property type="match status" value="1"/>
</dbReference>
<dbReference type="GO" id="GO:0019216">
    <property type="term" value="P:regulation of lipid metabolic process"/>
    <property type="evidence" value="ECO:0007669"/>
    <property type="project" value="TreeGrafter"/>
</dbReference>
<keyword evidence="4" id="KW-0472">Membrane</keyword>
<dbReference type="InterPro" id="IPR010754">
    <property type="entry name" value="OPA3-like"/>
</dbReference>
<comment type="similarity">
    <text evidence="1">Belongs to the OPA3 family.</text>
</comment>
<feature type="region of interest" description="Disordered" evidence="3">
    <location>
        <begin position="239"/>
        <end position="284"/>
    </location>
</feature>
<evidence type="ECO:0008006" key="7">
    <source>
        <dbReference type="Google" id="ProtNLM"/>
    </source>
</evidence>
<feature type="transmembrane region" description="Helical" evidence="4">
    <location>
        <begin position="127"/>
        <end position="148"/>
    </location>
</feature>
<feature type="compositionally biased region" description="Basic and acidic residues" evidence="3">
    <location>
        <begin position="273"/>
        <end position="284"/>
    </location>
</feature>
<name>A0A507QZI0_MONPU</name>
<keyword evidence="4" id="KW-1133">Transmembrane helix</keyword>
<gene>
    <name evidence="5" type="ORF">MPDQ_002757</name>
</gene>
<evidence type="ECO:0000256" key="1">
    <source>
        <dbReference type="ARBA" id="ARBA00007584"/>
    </source>
</evidence>
<dbReference type="STRING" id="5098.A0A507QZI0"/>
<evidence type="ECO:0000256" key="4">
    <source>
        <dbReference type="SAM" id="Phobius"/>
    </source>
</evidence>
<feature type="compositionally biased region" description="Low complexity" evidence="3">
    <location>
        <begin position="263"/>
        <end position="272"/>
    </location>
</feature>